<comment type="caution">
    <text evidence="2">The sequence shown here is derived from an EMBL/GenBank/DDBJ whole genome shotgun (WGS) entry which is preliminary data.</text>
</comment>
<accession>A0ABS7BYN6</accession>
<dbReference type="RefSeq" id="WP_210044316.1">
    <property type="nucleotide sequence ID" value="NZ_JBHRUP010000001.1"/>
</dbReference>
<dbReference type="Proteomes" id="UP001519887">
    <property type="component" value="Unassembled WGS sequence"/>
</dbReference>
<sequence length="134" mass="15128">MDFITIVLPRQRSGSGFNIKRNFAQPIENVMGINPWFILLAMSGLSITMGAFGISGINGWLSVLRGTATVQMAEVQQQECTPLYRIFRISQRRIYNMSLIKVLNEGYVRNPSSIFQNRTNGDQSLRTPNKVVET</sequence>
<evidence type="ECO:0000313" key="3">
    <source>
        <dbReference type="Proteomes" id="UP001519887"/>
    </source>
</evidence>
<evidence type="ECO:0000313" key="2">
    <source>
        <dbReference type="EMBL" id="MBW7453753.1"/>
    </source>
</evidence>
<dbReference type="EMBL" id="JAHZIK010000111">
    <property type="protein sequence ID" value="MBW7453753.1"/>
    <property type="molecule type" value="Genomic_DNA"/>
</dbReference>
<keyword evidence="1" id="KW-1133">Transmembrane helix</keyword>
<organism evidence="2 3">
    <name type="scientific">Paenibacillus sepulcri</name>
    <dbReference type="NCBI Taxonomy" id="359917"/>
    <lineage>
        <taxon>Bacteria</taxon>
        <taxon>Bacillati</taxon>
        <taxon>Bacillota</taxon>
        <taxon>Bacilli</taxon>
        <taxon>Bacillales</taxon>
        <taxon>Paenibacillaceae</taxon>
        <taxon>Paenibacillus</taxon>
    </lineage>
</organism>
<keyword evidence="1" id="KW-0812">Transmembrane</keyword>
<reference evidence="2 3" key="1">
    <citation type="submission" date="2021-07" db="EMBL/GenBank/DDBJ databases">
        <title>Paenibacillus radiodurans sp. nov., isolated from the southeastern edge of Tengger Desert.</title>
        <authorList>
            <person name="Zhang G."/>
        </authorList>
    </citation>
    <scope>NUCLEOTIDE SEQUENCE [LARGE SCALE GENOMIC DNA]</scope>
    <source>
        <strain evidence="2 3">CCM 7311</strain>
    </source>
</reference>
<proteinExistence type="predicted"/>
<name>A0ABS7BYN6_9BACL</name>
<protein>
    <submittedName>
        <fullName evidence="2">Uncharacterized protein</fullName>
    </submittedName>
</protein>
<evidence type="ECO:0000256" key="1">
    <source>
        <dbReference type="SAM" id="Phobius"/>
    </source>
</evidence>
<keyword evidence="3" id="KW-1185">Reference proteome</keyword>
<keyword evidence="1" id="KW-0472">Membrane</keyword>
<feature type="transmembrane region" description="Helical" evidence="1">
    <location>
        <begin position="36"/>
        <end position="61"/>
    </location>
</feature>
<gene>
    <name evidence="2" type="ORF">K0U00_06845</name>
</gene>